<dbReference type="RefSeq" id="WP_142789209.1">
    <property type="nucleotide sequence ID" value="NZ_VHJK01000002.1"/>
</dbReference>
<reference evidence="2 3" key="1">
    <citation type="submission" date="2019-06" db="EMBL/GenBank/DDBJ databases">
        <title>Erythrobacter insulae sp. nov., isolated from a tidal flat.</title>
        <authorList>
            <person name="Yoon J.-H."/>
        </authorList>
    </citation>
    <scope>NUCLEOTIDE SEQUENCE [LARGE SCALE GENOMIC DNA]</scope>
    <source>
        <strain evidence="2 3">JBTF-M21</strain>
    </source>
</reference>
<dbReference type="Pfam" id="PF13673">
    <property type="entry name" value="Acetyltransf_10"/>
    <property type="match status" value="1"/>
</dbReference>
<evidence type="ECO:0000313" key="2">
    <source>
        <dbReference type="EMBL" id="TRD09919.1"/>
    </source>
</evidence>
<dbReference type="EMBL" id="VHJK01000002">
    <property type="protein sequence ID" value="TRD09919.1"/>
    <property type="molecule type" value="Genomic_DNA"/>
</dbReference>
<dbReference type="CDD" id="cd04301">
    <property type="entry name" value="NAT_SF"/>
    <property type="match status" value="1"/>
</dbReference>
<dbReference type="Gene3D" id="3.40.630.30">
    <property type="match status" value="1"/>
</dbReference>
<dbReference type="PANTHER" id="PTHR43451:SF1">
    <property type="entry name" value="ACETYLTRANSFERASE"/>
    <property type="match status" value="1"/>
</dbReference>
<evidence type="ECO:0000259" key="1">
    <source>
        <dbReference type="PROSITE" id="PS51186"/>
    </source>
</evidence>
<gene>
    <name evidence="2" type="ORF">FGU71_13010</name>
</gene>
<keyword evidence="2" id="KW-0808">Transferase</keyword>
<dbReference type="SUPFAM" id="SSF55729">
    <property type="entry name" value="Acyl-CoA N-acyltransferases (Nat)"/>
    <property type="match status" value="1"/>
</dbReference>
<dbReference type="OrthoDB" id="9789081at2"/>
<name>A0A547P703_9SPHN</name>
<dbReference type="PANTHER" id="PTHR43451">
    <property type="entry name" value="ACETYLTRANSFERASE (GNAT) FAMILY PROTEIN"/>
    <property type="match status" value="1"/>
</dbReference>
<comment type="caution">
    <text evidence="2">The sequence shown here is derived from an EMBL/GenBank/DDBJ whole genome shotgun (WGS) entry which is preliminary data.</text>
</comment>
<dbReference type="InterPro" id="IPR052564">
    <property type="entry name" value="N-acetyltrans/Recomb-assoc"/>
</dbReference>
<dbReference type="InterPro" id="IPR000182">
    <property type="entry name" value="GNAT_dom"/>
</dbReference>
<dbReference type="GO" id="GO:0016747">
    <property type="term" value="F:acyltransferase activity, transferring groups other than amino-acyl groups"/>
    <property type="evidence" value="ECO:0007669"/>
    <property type="project" value="InterPro"/>
</dbReference>
<organism evidence="2 3">
    <name type="scientific">Erythrobacter insulae</name>
    <dbReference type="NCBI Taxonomy" id="2584124"/>
    <lineage>
        <taxon>Bacteria</taxon>
        <taxon>Pseudomonadati</taxon>
        <taxon>Pseudomonadota</taxon>
        <taxon>Alphaproteobacteria</taxon>
        <taxon>Sphingomonadales</taxon>
        <taxon>Erythrobacteraceae</taxon>
        <taxon>Erythrobacter/Porphyrobacter group</taxon>
        <taxon>Erythrobacter</taxon>
    </lineage>
</organism>
<evidence type="ECO:0000313" key="3">
    <source>
        <dbReference type="Proteomes" id="UP000316343"/>
    </source>
</evidence>
<dbReference type="AlphaFoldDB" id="A0A547P703"/>
<dbReference type="PROSITE" id="PS51186">
    <property type="entry name" value="GNAT"/>
    <property type="match status" value="1"/>
</dbReference>
<accession>A0A547P703</accession>
<feature type="domain" description="N-acetyltransferase" evidence="1">
    <location>
        <begin position="3"/>
        <end position="162"/>
    </location>
</feature>
<keyword evidence="3" id="KW-1185">Reference proteome</keyword>
<sequence length="165" mass="18170">MAYIIRPFLRQDADELANLTVAAIQSVGVKSYTAAQVAAWAARHPGPQRFLDRAAGGDHIIVAADASDYPIAYTLIEPDGHVDMLYCHPDHTRKGVADELLAAAEQYARSVKAETLFTEASELARPAFERAGYTVIKRRDFDIPYKGKAIGIHNYAMEKPIIQKA</sequence>
<protein>
    <submittedName>
        <fullName evidence="2">GNAT family N-acetyltransferase</fullName>
    </submittedName>
</protein>
<dbReference type="InterPro" id="IPR016181">
    <property type="entry name" value="Acyl_CoA_acyltransferase"/>
</dbReference>
<proteinExistence type="predicted"/>
<dbReference type="Proteomes" id="UP000316343">
    <property type="component" value="Unassembled WGS sequence"/>
</dbReference>